<dbReference type="PANTHER" id="PTHR43194:SF2">
    <property type="entry name" value="PEROXISOMAL MEMBRANE PROTEIN LPX1"/>
    <property type="match status" value="1"/>
</dbReference>
<reference evidence="2 3" key="1">
    <citation type="submission" date="2019-11" db="EMBL/GenBank/DDBJ databases">
        <title>Identification of a novel strain.</title>
        <authorList>
            <person name="Xu Q."/>
            <person name="Wang G."/>
        </authorList>
    </citation>
    <scope>NUCLEOTIDE SEQUENCE [LARGE SCALE GENOMIC DNA]</scope>
    <source>
        <strain evidence="3">xq</strain>
    </source>
</reference>
<comment type="caution">
    <text evidence="2">The sequence shown here is derived from an EMBL/GenBank/DDBJ whole genome shotgun (WGS) entry which is preliminary data.</text>
</comment>
<dbReference type="PANTHER" id="PTHR43194">
    <property type="entry name" value="HYDROLASE ALPHA/BETA FOLD FAMILY"/>
    <property type="match status" value="1"/>
</dbReference>
<dbReference type="Proteomes" id="UP000440694">
    <property type="component" value="Unassembled WGS sequence"/>
</dbReference>
<dbReference type="Pfam" id="PF12697">
    <property type="entry name" value="Abhydrolase_6"/>
    <property type="match status" value="1"/>
</dbReference>
<dbReference type="InterPro" id="IPR000073">
    <property type="entry name" value="AB_hydrolase_1"/>
</dbReference>
<dbReference type="RefSeq" id="WP_154737569.1">
    <property type="nucleotide sequence ID" value="NZ_WMBQ01000001.1"/>
</dbReference>
<evidence type="ECO:0000259" key="1">
    <source>
        <dbReference type="Pfam" id="PF12697"/>
    </source>
</evidence>
<evidence type="ECO:0000313" key="3">
    <source>
        <dbReference type="Proteomes" id="UP000440694"/>
    </source>
</evidence>
<gene>
    <name evidence="2" type="ORF">GIW81_01415</name>
</gene>
<sequence length="306" mass="33671">MTPGTTFEDVYYTSRDGLRLHARRYPATGEGTRGRPVLCLAGLTRNGRDFNDLAVALSRRQNVSRTVYTLDYRGRGLSEFDPDWRNYAVQIEMLDVLDFITAVGLHDAALIGTSRGGLITMLIAAAQPTAIGAAILNDIGPVIEHEGLARISGYVGRVPLPISWPDAARMMRELNRRHFPEVSDTVWEEAARQWYNEKNGKPAPGYDSNLGNALSVLDGPMPTLWPQFEALKRIPLMVVRGENSDILTAETVEEMQRRHPAMATVTVANQGHAPLLKDTATVEAIRHFLTATDSGRQYASLASATA</sequence>
<dbReference type="Gene3D" id="3.40.50.1820">
    <property type="entry name" value="alpha/beta hydrolase"/>
    <property type="match status" value="1"/>
</dbReference>
<protein>
    <submittedName>
        <fullName evidence="2">Alpha/beta fold hydrolase</fullName>
    </submittedName>
</protein>
<name>A0A6I3KFP1_9HYPH</name>
<dbReference type="InterPro" id="IPR050228">
    <property type="entry name" value="Carboxylesterase_BioH"/>
</dbReference>
<proteinExistence type="predicted"/>
<dbReference type="EMBL" id="WMBQ01000001">
    <property type="protein sequence ID" value="MTD92986.1"/>
    <property type="molecule type" value="Genomic_DNA"/>
</dbReference>
<dbReference type="SUPFAM" id="SSF53474">
    <property type="entry name" value="alpha/beta-Hydrolases"/>
    <property type="match status" value="1"/>
</dbReference>
<dbReference type="GO" id="GO:0016787">
    <property type="term" value="F:hydrolase activity"/>
    <property type="evidence" value="ECO:0007669"/>
    <property type="project" value="UniProtKB-KW"/>
</dbReference>
<evidence type="ECO:0000313" key="2">
    <source>
        <dbReference type="EMBL" id="MTD92986.1"/>
    </source>
</evidence>
<dbReference type="AlphaFoldDB" id="A0A6I3KFP1"/>
<keyword evidence="2" id="KW-0378">Hydrolase</keyword>
<feature type="domain" description="AB hydrolase-1" evidence="1">
    <location>
        <begin position="37"/>
        <end position="283"/>
    </location>
</feature>
<dbReference type="InterPro" id="IPR029058">
    <property type="entry name" value="AB_hydrolase_fold"/>
</dbReference>
<keyword evidence="3" id="KW-1185">Reference proteome</keyword>
<accession>A0A6I3KFP1</accession>
<organism evidence="2 3">
    <name type="scientific">Hyphomicrobium album</name>
    <dbReference type="NCBI Taxonomy" id="2665159"/>
    <lineage>
        <taxon>Bacteria</taxon>
        <taxon>Pseudomonadati</taxon>
        <taxon>Pseudomonadota</taxon>
        <taxon>Alphaproteobacteria</taxon>
        <taxon>Hyphomicrobiales</taxon>
        <taxon>Hyphomicrobiaceae</taxon>
        <taxon>Hyphomicrobium</taxon>
    </lineage>
</organism>